<evidence type="ECO:0000256" key="5">
    <source>
        <dbReference type="PIRSR" id="PIRSR617867-1"/>
    </source>
</evidence>
<dbReference type="InterPro" id="IPR023485">
    <property type="entry name" value="Ptyr_pPase"/>
</dbReference>
<keyword evidence="7" id="KW-1185">Reference proteome</keyword>
<dbReference type="SUPFAM" id="SSF52788">
    <property type="entry name" value="Phosphotyrosine protein phosphatases I"/>
    <property type="match status" value="1"/>
</dbReference>
<dbReference type="RefSeq" id="XP_008801240.2">
    <property type="nucleotide sequence ID" value="XM_008803018.4"/>
</dbReference>
<dbReference type="CDD" id="cd16343">
    <property type="entry name" value="LMWPTP"/>
    <property type="match status" value="1"/>
</dbReference>
<comment type="similarity">
    <text evidence="1">Belongs to the low molecular weight phosphotyrosine protein phosphatase family.</text>
</comment>
<keyword evidence="4" id="KW-0904">Protein phosphatase</keyword>
<name>A0A8B7CL57_PHODC</name>
<dbReference type="EC" id="3.1.3.2" evidence="2"/>
<feature type="active site" description="Nucleophile" evidence="5">
    <location>
        <position position="104"/>
    </location>
</feature>
<dbReference type="FunFam" id="3.40.50.2300:FF:000113">
    <property type="entry name" value="Low molecular weight protein-tyrosine-phosphatase"/>
    <property type="match status" value="1"/>
</dbReference>
<evidence type="ECO:0000256" key="2">
    <source>
        <dbReference type="ARBA" id="ARBA00012646"/>
    </source>
</evidence>
<feature type="domain" description="Phosphotyrosine protein phosphatase I" evidence="6">
    <location>
        <begin position="98"/>
        <end position="255"/>
    </location>
</feature>
<protein>
    <recommendedName>
        <fullName evidence="2">acid phosphatase</fullName>
        <ecNumber evidence="2">3.1.3.2</ecNumber>
    </recommendedName>
</protein>
<evidence type="ECO:0000313" key="8">
    <source>
        <dbReference type="RefSeq" id="XP_008801240.2"/>
    </source>
</evidence>
<proteinExistence type="inferred from homology"/>
<reference evidence="8" key="1">
    <citation type="submission" date="2025-08" db="UniProtKB">
        <authorList>
            <consortium name="RefSeq"/>
        </authorList>
    </citation>
    <scope>IDENTIFICATION</scope>
    <source>
        <tissue evidence="8">Young leaves</tissue>
    </source>
</reference>
<keyword evidence="3" id="KW-0378">Hydrolase</keyword>
<organism evidence="7 8">
    <name type="scientific">Phoenix dactylifera</name>
    <name type="common">Date palm</name>
    <dbReference type="NCBI Taxonomy" id="42345"/>
    <lineage>
        <taxon>Eukaryota</taxon>
        <taxon>Viridiplantae</taxon>
        <taxon>Streptophyta</taxon>
        <taxon>Embryophyta</taxon>
        <taxon>Tracheophyta</taxon>
        <taxon>Spermatophyta</taxon>
        <taxon>Magnoliopsida</taxon>
        <taxon>Liliopsida</taxon>
        <taxon>Arecaceae</taxon>
        <taxon>Coryphoideae</taxon>
        <taxon>Phoeniceae</taxon>
        <taxon>Phoenix</taxon>
    </lineage>
</organism>
<dbReference type="GO" id="GO:0004725">
    <property type="term" value="F:protein tyrosine phosphatase activity"/>
    <property type="evidence" value="ECO:0007669"/>
    <property type="project" value="InterPro"/>
</dbReference>
<dbReference type="InterPro" id="IPR036196">
    <property type="entry name" value="Ptyr_pPase_sf"/>
</dbReference>
<sequence>MRDASSFSAAAAATVPKLPFCQLGSFPFLGLTKPTLLPYKTFYSHPLPSSSHPPHHHLPSRNPISASLRFAAAAAAVAAAAEQAASMAAPSAAESKPFSVLFVCLGNICRSPATEAVFRDLVRKRGLESKFWIDSAGTIGYHEGNPADSRMRAASKRRGIEVTSISRPIRPSDFKEFDLILAMDMQNRDDILSAYERWRFKEPLPEDAPKKVKLMCSYCKKHEETEVPDPYYGGPHGFEEVLDLLEDACEALLDSILAENTHISIS</sequence>
<dbReference type="KEGG" id="pda:103715403"/>
<dbReference type="InterPro" id="IPR052995">
    <property type="entry name" value="LMW-PTP"/>
</dbReference>
<gene>
    <name evidence="8" type="primary">LOC103715403</name>
</gene>
<dbReference type="Pfam" id="PF01451">
    <property type="entry name" value="LMWPc"/>
    <property type="match status" value="1"/>
</dbReference>
<evidence type="ECO:0000259" key="6">
    <source>
        <dbReference type="SMART" id="SM00226"/>
    </source>
</evidence>
<feature type="active site" evidence="5">
    <location>
        <position position="110"/>
    </location>
</feature>
<evidence type="ECO:0000256" key="3">
    <source>
        <dbReference type="ARBA" id="ARBA00022801"/>
    </source>
</evidence>
<dbReference type="Gene3D" id="3.40.50.2300">
    <property type="match status" value="1"/>
</dbReference>
<dbReference type="PANTHER" id="PTHR47439">
    <property type="entry name" value="LOW MOLECULAR WEIGHT PHOSPHOTYROSINE PROTEIN PHOSPHATASE-RELATED"/>
    <property type="match status" value="1"/>
</dbReference>
<dbReference type="AlphaFoldDB" id="A0A8B7CL57"/>
<dbReference type="GeneID" id="103715403"/>
<evidence type="ECO:0000256" key="1">
    <source>
        <dbReference type="ARBA" id="ARBA00011063"/>
    </source>
</evidence>
<feature type="active site" description="Proton donor" evidence="5">
    <location>
        <position position="229"/>
    </location>
</feature>
<dbReference type="Proteomes" id="UP000228380">
    <property type="component" value="Unplaced"/>
</dbReference>
<dbReference type="PRINTS" id="PR00719">
    <property type="entry name" value="LMWPTPASE"/>
</dbReference>
<evidence type="ECO:0000256" key="4">
    <source>
        <dbReference type="ARBA" id="ARBA00022912"/>
    </source>
</evidence>
<dbReference type="InterPro" id="IPR017867">
    <property type="entry name" value="Tyr_phospatase_low_mol_wt"/>
</dbReference>
<evidence type="ECO:0000313" key="7">
    <source>
        <dbReference type="Proteomes" id="UP000228380"/>
    </source>
</evidence>
<dbReference type="SMART" id="SM00226">
    <property type="entry name" value="LMWPc"/>
    <property type="match status" value="1"/>
</dbReference>
<dbReference type="OrthoDB" id="3388at2759"/>
<dbReference type="PANTHER" id="PTHR47439:SF1">
    <property type="entry name" value="ACID PHOSPHATASE"/>
    <property type="match status" value="1"/>
</dbReference>
<dbReference type="GO" id="GO:0003993">
    <property type="term" value="F:acid phosphatase activity"/>
    <property type="evidence" value="ECO:0007669"/>
    <property type="project" value="UniProtKB-EC"/>
</dbReference>
<accession>A0A8B7CL57</accession>